<dbReference type="GO" id="GO:0016285">
    <property type="term" value="F:alanyl aminopeptidase activity"/>
    <property type="evidence" value="ECO:0007669"/>
    <property type="project" value="UniProtKB-EC"/>
</dbReference>
<feature type="binding site" evidence="22">
    <location>
        <position position="332"/>
    </location>
    <ligand>
        <name>Zn(2+)</name>
        <dbReference type="ChEBI" id="CHEBI:29105"/>
        <note>catalytic</note>
    </ligand>
</feature>
<organism evidence="30">
    <name type="scientific">Drosophila grimshawi</name>
    <name type="common">Hawaiian fruit fly</name>
    <name type="synonym">Idiomyia grimshawi</name>
    <dbReference type="NCBI Taxonomy" id="7222"/>
    <lineage>
        <taxon>Eukaryota</taxon>
        <taxon>Metazoa</taxon>
        <taxon>Ecdysozoa</taxon>
        <taxon>Arthropoda</taxon>
        <taxon>Hexapoda</taxon>
        <taxon>Insecta</taxon>
        <taxon>Pterygota</taxon>
        <taxon>Neoptera</taxon>
        <taxon>Endopterygota</taxon>
        <taxon>Diptera</taxon>
        <taxon>Brachycera</taxon>
        <taxon>Muscomorpha</taxon>
        <taxon>Ephydroidea</taxon>
        <taxon>Drosophilidae</taxon>
        <taxon>Drosophila</taxon>
        <taxon>Hawaiian Drosophila</taxon>
    </lineage>
</organism>
<dbReference type="HOGENOM" id="CLU_003705_0_1_1"/>
<dbReference type="SUPFAM" id="SSF63737">
    <property type="entry name" value="Leukotriene A4 hydrolase N-terminal domain"/>
    <property type="match status" value="1"/>
</dbReference>
<keyword evidence="11 24" id="KW-0378">Hydrolase</keyword>
<dbReference type="OrthoDB" id="510539at2759"/>
<evidence type="ECO:0000256" key="22">
    <source>
        <dbReference type="PIRSR" id="PIRSR634016-3"/>
    </source>
</evidence>
<proteinExistence type="inferred from homology"/>
<keyword evidence="14" id="KW-1133">Transmembrane helix</keyword>
<feature type="domain" description="Aminopeptidase N-like N-terminal" evidence="28">
    <location>
        <begin position="30"/>
        <end position="224"/>
    </location>
</feature>
<keyword evidence="12 22" id="KW-0862">Zinc</keyword>
<dbReference type="InterPro" id="IPR042097">
    <property type="entry name" value="Aminopeptidase_N-like_N_sf"/>
</dbReference>
<keyword evidence="19" id="KW-0449">Lipoprotein</keyword>
<keyword evidence="24" id="KW-0031">Aminopeptidase</keyword>
<dbReference type="FunFam" id="1.10.390.10:FF:000016">
    <property type="entry name" value="Glutamyl aminopeptidase"/>
    <property type="match status" value="1"/>
</dbReference>
<dbReference type="GO" id="GO:0008270">
    <property type="term" value="F:zinc ion binding"/>
    <property type="evidence" value="ECO:0007669"/>
    <property type="project" value="UniProtKB-UniRule"/>
</dbReference>
<dbReference type="EC" id="3.4.11.-" evidence="24"/>
<evidence type="ECO:0000256" key="6">
    <source>
        <dbReference type="ARBA" id="ARBA00022622"/>
    </source>
</evidence>
<dbReference type="InParanoid" id="B4JSZ6"/>
<dbReference type="SUPFAM" id="SSF55486">
    <property type="entry name" value="Metalloproteases ('zincins'), catalytic domain"/>
    <property type="match status" value="1"/>
</dbReference>
<keyword evidence="6" id="KW-0336">GPI-anchor</keyword>
<name>B4JSZ6_DROGR</name>
<evidence type="ECO:0000256" key="24">
    <source>
        <dbReference type="RuleBase" id="RU364040"/>
    </source>
</evidence>
<evidence type="ECO:0000256" key="1">
    <source>
        <dbReference type="ARBA" id="ARBA00000098"/>
    </source>
</evidence>
<evidence type="ECO:0000313" key="30">
    <source>
        <dbReference type="Proteomes" id="UP000001070"/>
    </source>
</evidence>
<feature type="binding site" evidence="21">
    <location>
        <position position="852"/>
    </location>
    <ligand>
        <name>substrate</name>
    </ligand>
</feature>
<evidence type="ECO:0000256" key="2">
    <source>
        <dbReference type="ARBA" id="ARBA00004606"/>
    </source>
</evidence>
<dbReference type="SMR" id="B4JSZ6"/>
<reference evidence="29 30" key="1">
    <citation type="journal article" date="2007" name="Nature">
        <title>Evolution of genes and genomes on the Drosophila phylogeny.</title>
        <authorList>
            <consortium name="Drosophila 12 Genomes Consortium"/>
            <person name="Clark A.G."/>
            <person name="Eisen M.B."/>
            <person name="Smith D.R."/>
            <person name="Bergman C.M."/>
            <person name="Oliver B."/>
            <person name="Markow T.A."/>
            <person name="Kaufman T.C."/>
            <person name="Kellis M."/>
            <person name="Gelbart W."/>
            <person name="Iyer V.N."/>
            <person name="Pollard D.A."/>
            <person name="Sackton T.B."/>
            <person name="Larracuente A.M."/>
            <person name="Singh N.D."/>
            <person name="Abad J.P."/>
            <person name="Abt D.N."/>
            <person name="Adryan B."/>
            <person name="Aguade M."/>
            <person name="Akashi H."/>
            <person name="Anderson W.W."/>
            <person name="Aquadro C.F."/>
            <person name="Ardell D.H."/>
            <person name="Arguello R."/>
            <person name="Artieri C.G."/>
            <person name="Barbash D.A."/>
            <person name="Barker D."/>
            <person name="Barsanti P."/>
            <person name="Batterham P."/>
            <person name="Batzoglou S."/>
            <person name="Begun D."/>
            <person name="Bhutkar A."/>
            <person name="Blanco E."/>
            <person name="Bosak S.A."/>
            <person name="Bradley R.K."/>
            <person name="Brand A.D."/>
            <person name="Brent M.R."/>
            <person name="Brooks A.N."/>
            <person name="Brown R.H."/>
            <person name="Butlin R.K."/>
            <person name="Caggese C."/>
            <person name="Calvi B.R."/>
            <person name="Bernardo de Carvalho A."/>
            <person name="Caspi A."/>
            <person name="Castrezana S."/>
            <person name="Celniker S.E."/>
            <person name="Chang J.L."/>
            <person name="Chapple C."/>
            <person name="Chatterji S."/>
            <person name="Chinwalla A."/>
            <person name="Civetta A."/>
            <person name="Clifton S.W."/>
            <person name="Comeron J.M."/>
            <person name="Costello J.C."/>
            <person name="Coyne J.A."/>
            <person name="Daub J."/>
            <person name="David R.G."/>
            <person name="Delcher A.L."/>
            <person name="Delehaunty K."/>
            <person name="Do C.B."/>
            <person name="Ebling H."/>
            <person name="Edwards K."/>
            <person name="Eickbush T."/>
            <person name="Evans J.D."/>
            <person name="Filipski A."/>
            <person name="Findeiss S."/>
            <person name="Freyhult E."/>
            <person name="Fulton L."/>
            <person name="Fulton R."/>
            <person name="Garcia A.C."/>
            <person name="Gardiner A."/>
            <person name="Garfield D.A."/>
            <person name="Garvin B.E."/>
            <person name="Gibson G."/>
            <person name="Gilbert D."/>
            <person name="Gnerre S."/>
            <person name="Godfrey J."/>
            <person name="Good R."/>
            <person name="Gotea V."/>
            <person name="Gravely B."/>
            <person name="Greenberg A.J."/>
            <person name="Griffiths-Jones S."/>
            <person name="Gross S."/>
            <person name="Guigo R."/>
            <person name="Gustafson E.A."/>
            <person name="Haerty W."/>
            <person name="Hahn M.W."/>
            <person name="Halligan D.L."/>
            <person name="Halpern A.L."/>
            <person name="Halter G.M."/>
            <person name="Han M.V."/>
            <person name="Heger A."/>
            <person name="Hillier L."/>
            <person name="Hinrichs A.S."/>
            <person name="Holmes I."/>
            <person name="Hoskins R.A."/>
            <person name="Hubisz M.J."/>
            <person name="Hultmark D."/>
            <person name="Huntley M.A."/>
            <person name="Jaffe D.B."/>
            <person name="Jagadeeshan S."/>
            <person name="Jeck W.R."/>
            <person name="Johnson J."/>
            <person name="Jones C.D."/>
            <person name="Jordan W.C."/>
            <person name="Karpen G.H."/>
            <person name="Kataoka E."/>
            <person name="Keightley P.D."/>
            <person name="Kheradpour P."/>
            <person name="Kirkness E.F."/>
            <person name="Koerich L.B."/>
            <person name="Kristiansen K."/>
            <person name="Kudrna D."/>
            <person name="Kulathinal R.J."/>
            <person name="Kumar S."/>
            <person name="Kwok R."/>
            <person name="Lander E."/>
            <person name="Langley C.H."/>
            <person name="Lapoint R."/>
            <person name="Lazzaro B.P."/>
            <person name="Lee S.J."/>
            <person name="Levesque L."/>
            <person name="Li R."/>
            <person name="Lin C.F."/>
            <person name="Lin M.F."/>
            <person name="Lindblad-Toh K."/>
            <person name="Llopart A."/>
            <person name="Long M."/>
            <person name="Low L."/>
            <person name="Lozovsky E."/>
            <person name="Lu J."/>
            <person name="Luo M."/>
            <person name="Machado C.A."/>
            <person name="Makalowski W."/>
            <person name="Marzo M."/>
            <person name="Matsuda M."/>
            <person name="Matzkin L."/>
            <person name="McAllister B."/>
            <person name="McBride C.S."/>
            <person name="McKernan B."/>
            <person name="McKernan K."/>
            <person name="Mendez-Lago M."/>
            <person name="Minx P."/>
            <person name="Mollenhauer M.U."/>
            <person name="Montooth K."/>
            <person name="Mount S.M."/>
            <person name="Mu X."/>
            <person name="Myers E."/>
            <person name="Negre B."/>
            <person name="Newfeld S."/>
            <person name="Nielsen R."/>
            <person name="Noor M.A."/>
            <person name="O'Grady P."/>
            <person name="Pachter L."/>
            <person name="Papaceit M."/>
            <person name="Parisi M.J."/>
            <person name="Parisi M."/>
            <person name="Parts L."/>
            <person name="Pedersen J.S."/>
            <person name="Pesole G."/>
            <person name="Phillippy A.M."/>
            <person name="Ponting C.P."/>
            <person name="Pop M."/>
            <person name="Porcelli D."/>
            <person name="Powell J.R."/>
            <person name="Prohaska S."/>
            <person name="Pruitt K."/>
            <person name="Puig M."/>
            <person name="Quesneville H."/>
            <person name="Ram K.R."/>
            <person name="Rand D."/>
            <person name="Rasmussen M.D."/>
            <person name="Reed L.K."/>
            <person name="Reenan R."/>
            <person name="Reily A."/>
            <person name="Remington K.A."/>
            <person name="Rieger T.T."/>
            <person name="Ritchie M.G."/>
            <person name="Robin C."/>
            <person name="Rogers Y.H."/>
            <person name="Rohde C."/>
            <person name="Rozas J."/>
            <person name="Rubenfield M.J."/>
            <person name="Ruiz A."/>
            <person name="Russo S."/>
            <person name="Salzberg S.L."/>
            <person name="Sanchez-Gracia A."/>
            <person name="Saranga D.J."/>
            <person name="Sato H."/>
            <person name="Schaeffer S.W."/>
            <person name="Schatz M.C."/>
            <person name="Schlenke T."/>
            <person name="Schwartz R."/>
            <person name="Segarra C."/>
            <person name="Singh R.S."/>
            <person name="Sirot L."/>
            <person name="Sirota M."/>
            <person name="Sisneros N.B."/>
            <person name="Smith C.D."/>
            <person name="Smith T.F."/>
            <person name="Spieth J."/>
            <person name="Stage D.E."/>
            <person name="Stark A."/>
            <person name="Stephan W."/>
            <person name="Strausberg R.L."/>
            <person name="Strempel S."/>
            <person name="Sturgill D."/>
            <person name="Sutton G."/>
            <person name="Sutton G.G."/>
            <person name="Tao W."/>
            <person name="Teichmann S."/>
            <person name="Tobari Y.N."/>
            <person name="Tomimura Y."/>
            <person name="Tsolas J.M."/>
            <person name="Valente V.L."/>
            <person name="Venter E."/>
            <person name="Venter J.C."/>
            <person name="Vicario S."/>
            <person name="Vieira F.G."/>
            <person name="Vilella A.J."/>
            <person name="Villasante A."/>
            <person name="Walenz B."/>
            <person name="Wang J."/>
            <person name="Wasserman M."/>
            <person name="Watts T."/>
            <person name="Wilson D."/>
            <person name="Wilson R.K."/>
            <person name="Wing R.A."/>
            <person name="Wolfner M.F."/>
            <person name="Wong A."/>
            <person name="Wong G.K."/>
            <person name="Wu C.I."/>
            <person name="Wu G."/>
            <person name="Yamamoto D."/>
            <person name="Yang H.P."/>
            <person name="Yang S.P."/>
            <person name="Yorke J.A."/>
            <person name="Yoshida K."/>
            <person name="Zdobnov E."/>
            <person name="Zhang P."/>
            <person name="Zhang Y."/>
            <person name="Zimin A.V."/>
            <person name="Baldwin J."/>
            <person name="Abdouelleil A."/>
            <person name="Abdulkadir J."/>
            <person name="Abebe A."/>
            <person name="Abera B."/>
            <person name="Abreu J."/>
            <person name="Acer S.C."/>
            <person name="Aftuck L."/>
            <person name="Alexander A."/>
            <person name="An P."/>
            <person name="Anderson E."/>
            <person name="Anderson S."/>
            <person name="Arachi H."/>
            <person name="Azer M."/>
            <person name="Bachantsang P."/>
            <person name="Barry A."/>
            <person name="Bayul T."/>
            <person name="Berlin A."/>
            <person name="Bessette D."/>
            <person name="Bloom T."/>
            <person name="Blye J."/>
            <person name="Boguslavskiy L."/>
            <person name="Bonnet C."/>
            <person name="Boukhgalter B."/>
            <person name="Bourzgui I."/>
            <person name="Brown A."/>
            <person name="Cahill P."/>
            <person name="Channer S."/>
            <person name="Cheshatsang Y."/>
            <person name="Chuda L."/>
            <person name="Citroen M."/>
            <person name="Collymore A."/>
            <person name="Cooke P."/>
            <person name="Costello M."/>
            <person name="D'Aco K."/>
            <person name="Daza R."/>
            <person name="De Haan G."/>
            <person name="DeGray S."/>
            <person name="DeMaso C."/>
            <person name="Dhargay N."/>
            <person name="Dooley K."/>
            <person name="Dooley E."/>
            <person name="Doricent M."/>
            <person name="Dorje P."/>
            <person name="Dorjee K."/>
            <person name="Dupes A."/>
            <person name="Elong R."/>
            <person name="Falk J."/>
            <person name="Farina A."/>
            <person name="Faro S."/>
            <person name="Ferguson D."/>
            <person name="Fisher S."/>
            <person name="Foley C.D."/>
            <person name="Franke A."/>
            <person name="Friedrich D."/>
            <person name="Gadbois L."/>
            <person name="Gearin G."/>
            <person name="Gearin C.R."/>
            <person name="Giannoukos G."/>
            <person name="Goode T."/>
            <person name="Graham J."/>
            <person name="Grandbois E."/>
            <person name="Grewal S."/>
            <person name="Gyaltsen K."/>
            <person name="Hafez N."/>
            <person name="Hagos B."/>
            <person name="Hall J."/>
            <person name="Henson C."/>
            <person name="Hollinger A."/>
            <person name="Honan T."/>
            <person name="Huard M.D."/>
            <person name="Hughes L."/>
            <person name="Hurhula B."/>
            <person name="Husby M.E."/>
            <person name="Kamat A."/>
            <person name="Kanga B."/>
            <person name="Kashin S."/>
            <person name="Khazanovich D."/>
            <person name="Kisner P."/>
            <person name="Lance K."/>
            <person name="Lara M."/>
            <person name="Lee W."/>
            <person name="Lennon N."/>
            <person name="Letendre F."/>
            <person name="LeVine R."/>
            <person name="Lipovsky A."/>
            <person name="Liu X."/>
            <person name="Liu J."/>
            <person name="Liu S."/>
            <person name="Lokyitsang T."/>
            <person name="Lokyitsang Y."/>
            <person name="Lubonja R."/>
            <person name="Lui A."/>
            <person name="MacDonald P."/>
            <person name="Magnisalis V."/>
            <person name="Maru K."/>
            <person name="Matthews C."/>
            <person name="McCusker W."/>
            <person name="McDonough S."/>
            <person name="Mehta T."/>
            <person name="Meldrim J."/>
            <person name="Meneus L."/>
            <person name="Mihai O."/>
            <person name="Mihalev A."/>
            <person name="Mihova T."/>
            <person name="Mittelman R."/>
            <person name="Mlenga V."/>
            <person name="Montmayeur A."/>
            <person name="Mulrain L."/>
            <person name="Navidi A."/>
            <person name="Naylor J."/>
            <person name="Negash T."/>
            <person name="Nguyen T."/>
            <person name="Nguyen N."/>
            <person name="Nicol R."/>
            <person name="Norbu C."/>
            <person name="Norbu N."/>
            <person name="Novod N."/>
            <person name="O'Neill B."/>
            <person name="Osman S."/>
            <person name="Markiewicz E."/>
            <person name="Oyono O.L."/>
            <person name="Patti C."/>
            <person name="Phunkhang P."/>
            <person name="Pierre F."/>
            <person name="Priest M."/>
            <person name="Raghuraman S."/>
            <person name="Rege F."/>
            <person name="Reyes R."/>
            <person name="Rise C."/>
            <person name="Rogov P."/>
            <person name="Ross K."/>
            <person name="Ryan E."/>
            <person name="Settipalli S."/>
            <person name="Shea T."/>
            <person name="Sherpa N."/>
            <person name="Shi L."/>
            <person name="Shih D."/>
            <person name="Sparrow T."/>
            <person name="Spaulding J."/>
            <person name="Stalker J."/>
            <person name="Stange-Thomann N."/>
            <person name="Stavropoulos S."/>
            <person name="Stone C."/>
            <person name="Strader C."/>
            <person name="Tesfaye S."/>
            <person name="Thomson T."/>
            <person name="Thoulutsang Y."/>
            <person name="Thoulutsang D."/>
            <person name="Topham K."/>
            <person name="Topping I."/>
            <person name="Tsamla T."/>
            <person name="Vassiliev H."/>
            <person name="Vo A."/>
            <person name="Wangchuk T."/>
            <person name="Wangdi T."/>
            <person name="Weiand M."/>
            <person name="Wilkinson J."/>
            <person name="Wilson A."/>
            <person name="Yadav S."/>
            <person name="Young G."/>
            <person name="Yu Q."/>
            <person name="Zembek L."/>
            <person name="Zhong D."/>
            <person name="Zimmer A."/>
            <person name="Zwirko Z."/>
            <person name="Jaffe D.B."/>
            <person name="Alvarez P."/>
            <person name="Brockman W."/>
            <person name="Butler J."/>
            <person name="Chin C."/>
            <person name="Gnerre S."/>
            <person name="Grabherr M."/>
            <person name="Kleber M."/>
            <person name="Mauceli E."/>
            <person name="MacCallum I."/>
        </authorList>
    </citation>
    <scope>NUCLEOTIDE SEQUENCE [LARGE SCALE GENOMIC DNA]</scope>
    <source>
        <strain evidence="30">Tucson 15287-2541.00</strain>
    </source>
</reference>
<evidence type="ECO:0000256" key="13">
    <source>
        <dbReference type="ARBA" id="ARBA00022968"/>
    </source>
</evidence>
<keyword evidence="5" id="KW-1003">Cell membrane</keyword>
<dbReference type="GO" id="GO:0005615">
    <property type="term" value="C:extracellular space"/>
    <property type="evidence" value="ECO:0007669"/>
    <property type="project" value="TreeGrafter"/>
</dbReference>
<keyword evidence="10 25" id="KW-0732">Signal</keyword>
<dbReference type="InterPro" id="IPR001930">
    <property type="entry name" value="Peptidase_M1"/>
</dbReference>
<evidence type="ECO:0000256" key="17">
    <source>
        <dbReference type="ARBA" id="ARBA00023157"/>
    </source>
</evidence>
<keyword evidence="15 24" id="KW-0482">Metalloprotease</keyword>
<keyword evidence="30" id="KW-1185">Reference proteome</keyword>
<keyword evidence="7 24" id="KW-0645">Protease</keyword>
<evidence type="ECO:0000256" key="25">
    <source>
        <dbReference type="SAM" id="SignalP"/>
    </source>
</evidence>
<feature type="signal peptide" evidence="25">
    <location>
        <begin position="1"/>
        <end position="17"/>
    </location>
</feature>
<dbReference type="PANTHER" id="PTHR11533">
    <property type="entry name" value="PROTEASE M1 ZINC METALLOPROTEASE"/>
    <property type="match status" value="1"/>
</dbReference>
<dbReference type="GO" id="GO:0005886">
    <property type="term" value="C:plasma membrane"/>
    <property type="evidence" value="ECO:0007669"/>
    <property type="project" value="UniProtKB-SubCell"/>
</dbReference>
<evidence type="ECO:0000256" key="15">
    <source>
        <dbReference type="ARBA" id="ARBA00023049"/>
    </source>
</evidence>
<evidence type="ECO:0000313" key="29">
    <source>
        <dbReference type="EMBL" id="EDV94886.1"/>
    </source>
</evidence>
<evidence type="ECO:0000256" key="4">
    <source>
        <dbReference type="ARBA" id="ARBA00010136"/>
    </source>
</evidence>
<evidence type="ECO:0000256" key="21">
    <source>
        <dbReference type="PIRSR" id="PIRSR634016-2"/>
    </source>
</evidence>
<feature type="domain" description="Peptidase M1 membrane alanine aminopeptidase" evidence="26">
    <location>
        <begin position="260"/>
        <end position="485"/>
    </location>
</feature>
<dbReference type="InterPro" id="IPR034016">
    <property type="entry name" value="M1_APN-typ"/>
</dbReference>
<evidence type="ECO:0000256" key="10">
    <source>
        <dbReference type="ARBA" id="ARBA00022729"/>
    </source>
</evidence>
<dbReference type="eggNOG" id="KOG1046">
    <property type="taxonomic scope" value="Eukaryota"/>
</dbReference>
<evidence type="ECO:0000259" key="26">
    <source>
        <dbReference type="Pfam" id="PF01433"/>
    </source>
</evidence>
<evidence type="ECO:0000256" key="16">
    <source>
        <dbReference type="ARBA" id="ARBA00023136"/>
    </source>
</evidence>
<gene>
    <name evidence="29" type="primary">Dgri\GH16839</name>
    <name evidence="29" type="ORF">Dgri_GH16839</name>
</gene>
<evidence type="ECO:0000256" key="3">
    <source>
        <dbReference type="ARBA" id="ARBA00004609"/>
    </source>
</evidence>
<dbReference type="AlphaFoldDB" id="B4JSZ6"/>
<accession>B4JSZ6</accession>
<dbReference type="InterPro" id="IPR024571">
    <property type="entry name" value="ERAP1-like_C_dom"/>
</dbReference>
<protein>
    <recommendedName>
        <fullName evidence="24">Aminopeptidase</fullName>
        <ecNumber evidence="24">3.4.11.-</ecNumber>
    </recommendedName>
</protein>
<dbReference type="Pfam" id="PF01433">
    <property type="entry name" value="Peptidase_M1"/>
    <property type="match status" value="1"/>
</dbReference>
<dbReference type="FunFam" id="1.25.50.20:FF:000001">
    <property type="entry name" value="Aminopeptidase"/>
    <property type="match status" value="1"/>
</dbReference>
<dbReference type="Gene3D" id="1.25.50.20">
    <property type="match status" value="1"/>
</dbReference>
<dbReference type="InterPro" id="IPR014782">
    <property type="entry name" value="Peptidase_M1_dom"/>
</dbReference>
<feature type="active site" description="Proton acceptor" evidence="20">
    <location>
        <position position="333"/>
    </location>
</feature>
<dbReference type="STRING" id="7222.B4JSZ6"/>
<dbReference type="GO" id="GO:0042277">
    <property type="term" value="F:peptide binding"/>
    <property type="evidence" value="ECO:0007669"/>
    <property type="project" value="TreeGrafter"/>
</dbReference>
<feature type="chain" id="PRO_5002812784" description="Aminopeptidase" evidence="25">
    <location>
        <begin position="18"/>
        <end position="921"/>
    </location>
</feature>
<dbReference type="Gene3D" id="2.60.40.1910">
    <property type="match status" value="1"/>
</dbReference>
<keyword evidence="16" id="KW-0472">Membrane</keyword>
<evidence type="ECO:0000259" key="28">
    <source>
        <dbReference type="Pfam" id="PF17900"/>
    </source>
</evidence>
<dbReference type="PhylomeDB" id="B4JSZ6"/>
<dbReference type="OMA" id="LAMCNCD"/>
<dbReference type="FunFam" id="2.60.40.1730:FF:000012">
    <property type="entry name" value="Aminopeptidase N"/>
    <property type="match status" value="1"/>
</dbReference>
<dbReference type="Gene3D" id="2.60.40.1730">
    <property type="entry name" value="tricorn interacting facor f3 domain"/>
    <property type="match status" value="1"/>
</dbReference>
<keyword evidence="8" id="KW-0812">Transmembrane</keyword>
<keyword evidence="17" id="KW-1015">Disulfide bond</keyword>
<dbReference type="PRINTS" id="PR00756">
    <property type="entry name" value="ALADIPTASE"/>
</dbReference>
<evidence type="ECO:0000256" key="5">
    <source>
        <dbReference type="ARBA" id="ARBA00022475"/>
    </source>
</evidence>
<dbReference type="Proteomes" id="UP000001070">
    <property type="component" value="Unassembled WGS sequence"/>
</dbReference>
<dbReference type="PANTHER" id="PTHR11533:SF253">
    <property type="entry name" value="AMINOPEPTIDASE-RELATED"/>
    <property type="match status" value="1"/>
</dbReference>
<feature type="binding site" evidence="21">
    <location>
        <begin position="296"/>
        <end position="300"/>
    </location>
    <ligand>
        <name>substrate</name>
    </ligand>
</feature>
<dbReference type="Gene3D" id="1.10.390.10">
    <property type="entry name" value="Neutral Protease Domain 2"/>
    <property type="match status" value="1"/>
</dbReference>
<comment type="similarity">
    <text evidence="4 24">Belongs to the peptidase M1 family.</text>
</comment>
<dbReference type="KEGG" id="dgr:6567998"/>
<dbReference type="GO" id="GO:0005737">
    <property type="term" value="C:cytoplasm"/>
    <property type="evidence" value="ECO:0007669"/>
    <property type="project" value="TreeGrafter"/>
</dbReference>
<evidence type="ECO:0000256" key="20">
    <source>
        <dbReference type="PIRSR" id="PIRSR634016-1"/>
    </source>
</evidence>
<dbReference type="GO" id="GO:0098552">
    <property type="term" value="C:side of membrane"/>
    <property type="evidence" value="ECO:0007669"/>
    <property type="project" value="UniProtKB-KW"/>
</dbReference>
<evidence type="ECO:0000256" key="23">
    <source>
        <dbReference type="PIRSR" id="PIRSR634016-4"/>
    </source>
</evidence>
<dbReference type="MEROPS" id="M01.A09"/>
<keyword evidence="18" id="KW-0325">Glycoprotein</keyword>
<dbReference type="Pfam" id="PF11838">
    <property type="entry name" value="ERAP1_C"/>
    <property type="match status" value="1"/>
</dbReference>
<comment type="catalytic activity">
    <reaction evidence="1">
        <text>Release of an N-terminal amino acid, Xaa-|-Yaa- from a peptide, amide or arylamide. Xaa is preferably Ala, but may be most amino acids including Pro (slow action). When a terminal hydrophobic residue is followed by a prolyl residue, the two may be released as an intact Xaa-Pro dipeptide.</text>
        <dbReference type="EC" id="3.4.11.2"/>
    </reaction>
</comment>
<evidence type="ECO:0000256" key="11">
    <source>
        <dbReference type="ARBA" id="ARBA00022801"/>
    </source>
</evidence>
<evidence type="ECO:0000256" key="12">
    <source>
        <dbReference type="ARBA" id="ARBA00022833"/>
    </source>
</evidence>
<dbReference type="InterPro" id="IPR045357">
    <property type="entry name" value="Aminopeptidase_N-like_N"/>
</dbReference>
<dbReference type="InterPro" id="IPR050344">
    <property type="entry name" value="Peptidase_M1_aminopeptidases"/>
</dbReference>
<evidence type="ECO:0000256" key="14">
    <source>
        <dbReference type="ARBA" id="ARBA00022989"/>
    </source>
</evidence>
<feature type="binding site" evidence="22">
    <location>
        <position position="336"/>
    </location>
    <ligand>
        <name>Zn(2+)</name>
        <dbReference type="ChEBI" id="CHEBI:29105"/>
        <note>catalytic</note>
    </ligand>
</feature>
<dbReference type="CDD" id="cd09601">
    <property type="entry name" value="M1_APN-Q_like"/>
    <property type="match status" value="1"/>
</dbReference>
<evidence type="ECO:0000259" key="27">
    <source>
        <dbReference type="Pfam" id="PF11838"/>
    </source>
</evidence>
<keyword evidence="9 22" id="KW-0479">Metal-binding</keyword>
<feature type="binding site" evidence="21">
    <location>
        <position position="159"/>
    </location>
    <ligand>
        <name>substrate</name>
    </ligand>
</feature>
<evidence type="ECO:0000256" key="9">
    <source>
        <dbReference type="ARBA" id="ARBA00022723"/>
    </source>
</evidence>
<comment type="cofactor">
    <cofactor evidence="22 24">
        <name>Zn(2+)</name>
        <dbReference type="ChEBI" id="CHEBI:29105"/>
    </cofactor>
    <text evidence="22 24">Binds 1 zinc ion per subunit.</text>
</comment>
<dbReference type="GO" id="GO:0043171">
    <property type="term" value="P:peptide catabolic process"/>
    <property type="evidence" value="ECO:0007669"/>
    <property type="project" value="TreeGrafter"/>
</dbReference>
<sequence length="921" mass="107940">MRCFLLFSVLLATFCNASYDYYRLPSAVRPQHYNLRIMTHLEEASRQFFTGDVEIQIHVLQSTGNITLHAGAHLNIVKNGTRLKRIKPDCHELIDIRDIERNFRNDFYILHLDADLQRGQRFLLRLQFWGRLGRSMTGYYASSYEDNCSKKFMSVTQFEPADARSAFPCFDEPALKATFNITLGHHSKYNALSNMPINQKIPICERKNWVWSIFKQTELMSTYLVAYSINDFKGYASRTKKYQLSFTTWSRSSAIKQCRYAAEIGPRILSYFEDMFDIEYPLPKMDLLAVPDFNAGAMENWGLITFREASLFYDETDSSDLDRQHVANIIAHEVAHQWFGNLVTMEWWNDLWLNEGFATYMATLVMEKICRKWHAYEEESLDNVLAVLNTDGYCNTRPIHQAVNRASQITELFDAITYRKGAVIIRMMHMLIGDVAFRRGLNCYLVKHAFGNARQEDLWHALTEAAHQCGSIVEDVDVQTMMDTWTLQKGIPLINVQRQYDMRTATITQRRYLIQIANLDQPATDESCWLVPISYATDCLSNFVATESRAFLRCTEQHEALPLKLQDLPGENEWLILNVQVATPYRVNYDITNWELIIKSLLSKDFKRIHVMNRAQLIDDSMAFAWSGLLPYEMAVELLSYLRHEPDYMPWRAALDQLNAIYRIVRQTKQFPEFQQFMQYLLEPIYGQLGGMHKDTEGHHHVAHKALITKWACRLKQEDCVEHALRYYHRWLICDEPDETNPVPQNLRSVVYCTAIRHGDDEDWNFLWQRYRNTGVASEQRQILLALGCSHKVSLLERYLNIIYHEKSFIRKQDASQIFGAIVRNHVGFHITKDFFLHKFKLLNAYYHSNTRELVGMFIQIAQQTSCAMGYRQLMVFINTHQELQQRSGRSLRRALEQVKLNMRWRQKQMEEFVCILGKRN</sequence>
<dbReference type="FunFam" id="2.60.40.1910:FF:000008">
    <property type="entry name" value="Aminopeptidase"/>
    <property type="match status" value="1"/>
</dbReference>
<comment type="subcellular location">
    <subcellularLocation>
        <location evidence="3">Cell membrane</location>
        <topology evidence="3">Lipid-anchor</topology>
        <topology evidence="3">GPI-anchor</topology>
    </subcellularLocation>
    <subcellularLocation>
        <location evidence="2">Membrane</location>
        <topology evidence="2">Single-pass type II membrane protein</topology>
    </subcellularLocation>
</comment>
<dbReference type="Pfam" id="PF17900">
    <property type="entry name" value="Peptidase_M1_N"/>
    <property type="match status" value="1"/>
</dbReference>
<feature type="domain" description="ERAP1-like C-terminal" evidence="27">
    <location>
        <begin position="574"/>
        <end position="900"/>
    </location>
</feature>
<keyword evidence="13" id="KW-0735">Signal-anchor</keyword>
<feature type="site" description="Transition state stabilizer" evidence="23">
    <location>
        <position position="418"/>
    </location>
</feature>
<evidence type="ECO:0000256" key="18">
    <source>
        <dbReference type="ARBA" id="ARBA00023180"/>
    </source>
</evidence>
<dbReference type="GO" id="GO:0006508">
    <property type="term" value="P:proteolysis"/>
    <property type="evidence" value="ECO:0007669"/>
    <property type="project" value="UniProtKB-KW"/>
</dbReference>
<dbReference type="InterPro" id="IPR027268">
    <property type="entry name" value="Peptidase_M4/M1_CTD_sf"/>
</dbReference>
<evidence type="ECO:0000256" key="8">
    <source>
        <dbReference type="ARBA" id="ARBA00022692"/>
    </source>
</evidence>
<feature type="binding site" evidence="22">
    <location>
        <position position="355"/>
    </location>
    <ligand>
        <name>Zn(2+)</name>
        <dbReference type="ChEBI" id="CHEBI:29105"/>
        <note>catalytic</note>
    </ligand>
</feature>
<dbReference type="EMBL" id="CH916373">
    <property type="protein sequence ID" value="EDV94886.1"/>
    <property type="molecule type" value="Genomic_DNA"/>
</dbReference>
<evidence type="ECO:0000256" key="7">
    <source>
        <dbReference type="ARBA" id="ARBA00022670"/>
    </source>
</evidence>
<evidence type="ECO:0000256" key="19">
    <source>
        <dbReference type="ARBA" id="ARBA00023288"/>
    </source>
</evidence>
<dbReference type="GO" id="GO:0070006">
    <property type="term" value="F:metalloaminopeptidase activity"/>
    <property type="evidence" value="ECO:0007669"/>
    <property type="project" value="TreeGrafter"/>
</dbReference>